<feature type="transmembrane region" description="Helical" evidence="1">
    <location>
        <begin position="74"/>
        <end position="93"/>
    </location>
</feature>
<reference evidence="3 4" key="2">
    <citation type="journal article" date="2012" name="Stand. Genomic Sci.">
        <title>Complete Genome Sequence of Clostridium clariflavum DSM 19732.</title>
        <authorList>
            <person name="Izquierdo J.A."/>
            <person name="Goodwin L."/>
            <person name="Davenport K.W."/>
            <person name="Teshima H."/>
            <person name="Bruce D."/>
            <person name="Detter C."/>
            <person name="Tapia R."/>
            <person name="Han S."/>
            <person name="Land M."/>
            <person name="Hauser L."/>
            <person name="Jeffries C.D."/>
            <person name="Han J."/>
            <person name="Pitluck S."/>
            <person name="Nolan M."/>
            <person name="Chen A."/>
            <person name="Huntemann M."/>
            <person name="Mavromatis K."/>
            <person name="Mikhailova N."/>
            <person name="Liolios K."/>
            <person name="Woyke T."/>
            <person name="Lynd L.R."/>
        </authorList>
    </citation>
    <scope>NUCLEOTIDE SEQUENCE [LARGE SCALE GENOMIC DNA]</scope>
    <source>
        <strain evidence="4">DSM 19732 / NBRC 101661 / EBR45</strain>
    </source>
</reference>
<dbReference type="EMBL" id="CP003065">
    <property type="protein sequence ID" value="AEV68302.1"/>
    <property type="molecule type" value="Genomic_DNA"/>
</dbReference>
<accession>G8LSJ8</accession>
<evidence type="ECO:0000256" key="1">
    <source>
        <dbReference type="SAM" id="Phobius"/>
    </source>
</evidence>
<proteinExistence type="predicted"/>
<keyword evidence="4" id="KW-1185">Reference proteome</keyword>
<dbReference type="HOGENOM" id="CLU_051474_2_2_9"/>
<evidence type="ECO:0000313" key="3">
    <source>
        <dbReference type="EMBL" id="AEV68302.1"/>
    </source>
</evidence>
<dbReference type="GO" id="GO:0005886">
    <property type="term" value="C:plasma membrane"/>
    <property type="evidence" value="ECO:0007669"/>
    <property type="project" value="TreeGrafter"/>
</dbReference>
<dbReference type="GO" id="GO:0043164">
    <property type="term" value="P:Gram-negative-bacterium-type cell wall biogenesis"/>
    <property type="evidence" value="ECO:0007669"/>
    <property type="project" value="TreeGrafter"/>
</dbReference>
<dbReference type="InterPro" id="IPR014729">
    <property type="entry name" value="Rossmann-like_a/b/a_fold"/>
</dbReference>
<organism evidence="3 4">
    <name type="scientific">Acetivibrio clariflavus (strain DSM 19732 / NBRC 101661 / EBR45)</name>
    <name type="common">Clostridium clariflavum</name>
    <dbReference type="NCBI Taxonomy" id="720554"/>
    <lineage>
        <taxon>Bacteria</taxon>
        <taxon>Bacillati</taxon>
        <taxon>Bacillota</taxon>
        <taxon>Clostridia</taxon>
        <taxon>Eubacteriales</taxon>
        <taxon>Oscillospiraceae</taxon>
        <taxon>Acetivibrio</taxon>
    </lineage>
</organism>
<protein>
    <recommendedName>
        <fullName evidence="2">DUF218 domain-containing protein</fullName>
    </recommendedName>
</protein>
<reference evidence="4" key="1">
    <citation type="submission" date="2011-12" db="EMBL/GenBank/DDBJ databases">
        <title>Complete sequence of Clostridium clariflavum DSM 19732.</title>
        <authorList>
            <consortium name="US DOE Joint Genome Institute"/>
            <person name="Lucas S."/>
            <person name="Han J."/>
            <person name="Lapidus A."/>
            <person name="Cheng J.-F."/>
            <person name="Goodwin L."/>
            <person name="Pitluck S."/>
            <person name="Peters L."/>
            <person name="Teshima H."/>
            <person name="Detter J.C."/>
            <person name="Han C."/>
            <person name="Tapia R."/>
            <person name="Land M."/>
            <person name="Hauser L."/>
            <person name="Kyrpides N."/>
            <person name="Ivanova N."/>
            <person name="Pagani I."/>
            <person name="Kitzmiller T."/>
            <person name="Lynd L."/>
            <person name="Izquierdo J."/>
            <person name="Woyke T."/>
        </authorList>
    </citation>
    <scope>NUCLEOTIDE SEQUENCE [LARGE SCALE GENOMIC DNA]</scope>
    <source>
        <strain evidence="4">DSM 19732 / NBRC 101661 / EBR45</strain>
    </source>
</reference>
<dbReference type="CDD" id="cd06259">
    <property type="entry name" value="YdcF-like"/>
    <property type="match status" value="1"/>
</dbReference>
<dbReference type="InterPro" id="IPR003848">
    <property type="entry name" value="DUF218"/>
</dbReference>
<dbReference type="Gene3D" id="3.40.50.620">
    <property type="entry name" value="HUPs"/>
    <property type="match status" value="1"/>
</dbReference>
<dbReference type="AlphaFoldDB" id="G8LSJ8"/>
<dbReference type="GO" id="GO:0000270">
    <property type="term" value="P:peptidoglycan metabolic process"/>
    <property type="evidence" value="ECO:0007669"/>
    <property type="project" value="TreeGrafter"/>
</dbReference>
<evidence type="ECO:0000259" key="2">
    <source>
        <dbReference type="Pfam" id="PF02698"/>
    </source>
</evidence>
<keyword evidence="1" id="KW-0812">Transmembrane</keyword>
<dbReference type="InterPro" id="IPR051599">
    <property type="entry name" value="Cell_Envelope_Assoc"/>
</dbReference>
<feature type="domain" description="DUF218" evidence="2">
    <location>
        <begin position="105"/>
        <end position="249"/>
    </location>
</feature>
<keyword evidence="1" id="KW-1133">Transmembrane helix</keyword>
<gene>
    <name evidence="3" type="ordered locus">Clocl_1685</name>
</gene>
<dbReference type="KEGG" id="ccl:Clocl_1685"/>
<sequence>MKKWIDKAITYIGLILGIIGVLDTIILIIAETGVNFGILFPLLAGTVLITYNVLKIKGIFSLSKIQNTILRRTIKICVWGFIISFVVVVGLIFSNADADPYTDVDYVIILGGGLKNGQVTKTLQYRLDQGILFLKEHPDLEVIVTGGVGLRETISEGEAMKNYLVANGIPEDKIIVESKATSTMENFKYTKQILNEMTGRSDYKVLVVTSDFHMARSKVLASVNGFIPYGIPSKTETLVFPNSVIREYFAVFKSLVVDIILSW</sequence>
<dbReference type="Pfam" id="PF02698">
    <property type="entry name" value="DUF218"/>
    <property type="match status" value="1"/>
</dbReference>
<feature type="transmembrane region" description="Helical" evidence="1">
    <location>
        <begin position="36"/>
        <end position="54"/>
    </location>
</feature>
<feature type="transmembrane region" description="Helical" evidence="1">
    <location>
        <begin position="9"/>
        <end position="30"/>
    </location>
</feature>
<name>G8LSJ8_ACECE</name>
<dbReference type="eggNOG" id="COG1434">
    <property type="taxonomic scope" value="Bacteria"/>
</dbReference>
<dbReference type="PANTHER" id="PTHR30336:SF4">
    <property type="entry name" value="ENVELOPE BIOGENESIS FACTOR ELYC"/>
    <property type="match status" value="1"/>
</dbReference>
<dbReference type="RefSeq" id="WP_014254891.1">
    <property type="nucleotide sequence ID" value="NC_016627.1"/>
</dbReference>
<dbReference type="PANTHER" id="PTHR30336">
    <property type="entry name" value="INNER MEMBRANE PROTEIN, PROBABLE PERMEASE"/>
    <property type="match status" value="1"/>
</dbReference>
<dbReference type="Proteomes" id="UP000005435">
    <property type="component" value="Chromosome"/>
</dbReference>
<keyword evidence="1" id="KW-0472">Membrane</keyword>
<dbReference type="OrthoDB" id="9782395at2"/>
<evidence type="ECO:0000313" key="4">
    <source>
        <dbReference type="Proteomes" id="UP000005435"/>
    </source>
</evidence>